<feature type="transmembrane region" description="Helical" evidence="7">
    <location>
        <begin position="199"/>
        <end position="223"/>
    </location>
</feature>
<keyword evidence="3 7" id="KW-0812">Transmembrane</keyword>
<comment type="subcellular location">
    <subcellularLocation>
        <location evidence="1">Cell membrane</location>
        <topology evidence="1">Multi-pass membrane protein</topology>
    </subcellularLocation>
</comment>
<dbReference type="Pfam" id="PF01569">
    <property type="entry name" value="PAP2"/>
    <property type="match status" value="1"/>
</dbReference>
<evidence type="ECO:0000256" key="3">
    <source>
        <dbReference type="ARBA" id="ARBA00022692"/>
    </source>
</evidence>
<evidence type="ECO:0000256" key="2">
    <source>
        <dbReference type="ARBA" id="ARBA00022475"/>
    </source>
</evidence>
<sequence length="236" mass="24001">MRERLPSPPRHWPLAVAALILAVGILAVFGPSEVATNPVFGASTSLYRQVDAVTSTWPSEMGTLTELAAEVLLLALAAMLAAALWWGRGDTHSLAVGLAGGAGAAASALATLAVKSVVTEERPCTAVPGVHALAECPPLGDWSFPSNHSGIAAALATAVVLASYAARRVWLCVLAAATAVVVAMLRVVSGVHYPHDVAAGLVFGASIAAAVAIVLTPVTAQLVRRVGLGTRQPVRG</sequence>
<dbReference type="InterPro" id="IPR000326">
    <property type="entry name" value="PAP2/HPO"/>
</dbReference>
<evidence type="ECO:0000259" key="8">
    <source>
        <dbReference type="SMART" id="SM00014"/>
    </source>
</evidence>
<dbReference type="PANTHER" id="PTHR14969:SF62">
    <property type="entry name" value="DECAPRENYLPHOSPHORYL-5-PHOSPHORIBOSE PHOSPHATASE RV3807C-RELATED"/>
    <property type="match status" value="1"/>
</dbReference>
<feature type="domain" description="Phosphatidic acid phosphatase type 2/haloperoxidase" evidence="8">
    <location>
        <begin position="95"/>
        <end position="212"/>
    </location>
</feature>
<feature type="transmembrane region" description="Helical" evidence="7">
    <location>
        <begin position="148"/>
        <end position="166"/>
    </location>
</feature>
<keyword evidence="2" id="KW-1003">Cell membrane</keyword>
<dbReference type="Proteomes" id="UP000198677">
    <property type="component" value="Unassembled WGS sequence"/>
</dbReference>
<feature type="transmembrane region" description="Helical" evidence="7">
    <location>
        <begin position="12"/>
        <end position="30"/>
    </location>
</feature>
<feature type="transmembrane region" description="Helical" evidence="7">
    <location>
        <begin position="173"/>
        <end position="193"/>
    </location>
</feature>
<protein>
    <submittedName>
        <fullName evidence="9">Undecaprenyl-diphosphatase</fullName>
    </submittedName>
</protein>
<evidence type="ECO:0000256" key="5">
    <source>
        <dbReference type="ARBA" id="ARBA00022989"/>
    </source>
</evidence>
<dbReference type="GO" id="GO:0005886">
    <property type="term" value="C:plasma membrane"/>
    <property type="evidence" value="ECO:0007669"/>
    <property type="project" value="UniProtKB-SubCell"/>
</dbReference>
<dbReference type="RefSeq" id="WP_083576575.1">
    <property type="nucleotide sequence ID" value="NZ_FOAW01000015.1"/>
</dbReference>
<dbReference type="SUPFAM" id="SSF48317">
    <property type="entry name" value="Acid phosphatase/Vanadium-dependent haloperoxidase"/>
    <property type="match status" value="1"/>
</dbReference>
<feature type="transmembrane region" description="Helical" evidence="7">
    <location>
        <begin position="67"/>
        <end position="87"/>
    </location>
</feature>
<dbReference type="EMBL" id="FOAW01000015">
    <property type="protein sequence ID" value="SEL80820.1"/>
    <property type="molecule type" value="Genomic_DNA"/>
</dbReference>
<dbReference type="InterPro" id="IPR036938">
    <property type="entry name" value="PAP2/HPO_sf"/>
</dbReference>
<gene>
    <name evidence="9" type="ORF">SAMN05444583_11530</name>
</gene>
<keyword evidence="4" id="KW-0378">Hydrolase</keyword>
<evidence type="ECO:0000256" key="6">
    <source>
        <dbReference type="ARBA" id="ARBA00023136"/>
    </source>
</evidence>
<dbReference type="SMART" id="SM00014">
    <property type="entry name" value="acidPPc"/>
    <property type="match status" value="1"/>
</dbReference>
<feature type="transmembrane region" description="Helical" evidence="7">
    <location>
        <begin position="94"/>
        <end position="114"/>
    </location>
</feature>
<reference evidence="10" key="1">
    <citation type="submission" date="2016-10" db="EMBL/GenBank/DDBJ databases">
        <authorList>
            <person name="Varghese N."/>
            <person name="Submissions S."/>
        </authorList>
    </citation>
    <scope>NUCLEOTIDE SEQUENCE [LARGE SCALE GENOMIC DNA]</scope>
    <source>
        <strain evidence="10">DSM 44675</strain>
    </source>
</reference>
<organism evidence="9 10">
    <name type="scientific">Rhodococcus maanshanensis</name>
    <dbReference type="NCBI Taxonomy" id="183556"/>
    <lineage>
        <taxon>Bacteria</taxon>
        <taxon>Bacillati</taxon>
        <taxon>Actinomycetota</taxon>
        <taxon>Actinomycetes</taxon>
        <taxon>Mycobacteriales</taxon>
        <taxon>Nocardiaceae</taxon>
        <taxon>Rhodococcus</taxon>
    </lineage>
</organism>
<dbReference type="PANTHER" id="PTHR14969">
    <property type="entry name" value="SPHINGOSINE-1-PHOSPHATE PHOSPHOHYDROLASE"/>
    <property type="match status" value="1"/>
</dbReference>
<evidence type="ECO:0000256" key="4">
    <source>
        <dbReference type="ARBA" id="ARBA00022801"/>
    </source>
</evidence>
<dbReference type="Gene3D" id="1.20.144.10">
    <property type="entry name" value="Phosphatidic acid phosphatase type 2/haloperoxidase"/>
    <property type="match status" value="1"/>
</dbReference>
<evidence type="ECO:0000256" key="1">
    <source>
        <dbReference type="ARBA" id="ARBA00004651"/>
    </source>
</evidence>
<dbReference type="GO" id="GO:0016787">
    <property type="term" value="F:hydrolase activity"/>
    <property type="evidence" value="ECO:0007669"/>
    <property type="project" value="UniProtKB-KW"/>
</dbReference>
<proteinExistence type="predicted"/>
<keyword evidence="6 7" id="KW-0472">Membrane</keyword>
<evidence type="ECO:0000313" key="9">
    <source>
        <dbReference type="EMBL" id="SEL80820.1"/>
    </source>
</evidence>
<keyword evidence="10" id="KW-1185">Reference proteome</keyword>
<dbReference type="AlphaFoldDB" id="A0A1H7T7H2"/>
<name>A0A1H7T7H2_9NOCA</name>
<evidence type="ECO:0000256" key="7">
    <source>
        <dbReference type="SAM" id="Phobius"/>
    </source>
</evidence>
<evidence type="ECO:0000313" key="10">
    <source>
        <dbReference type="Proteomes" id="UP000198677"/>
    </source>
</evidence>
<accession>A0A1H7T7H2</accession>
<keyword evidence="5 7" id="KW-1133">Transmembrane helix</keyword>